<sequence length="161" mass="17014">MHQPPVLGVLTDMSPVCQRALAALAQTIMQASGDLQQHARCSQGSHLIACQPDLPRPAACGTSSGGRDRAARGFKCIYVFHSKCSSALAQSRLDDRCHQDGICILRNAAEQSLKVEAAARSASEQLAEPSRRAGLLAALKQAALSNPDLARELCSIAAPNQ</sequence>
<protein>
    <submittedName>
        <fullName evidence="1">Uncharacterized protein</fullName>
    </submittedName>
</protein>
<accession>A0AAW1S096</accession>
<comment type="caution">
    <text evidence="1">The sequence shown here is derived from an EMBL/GenBank/DDBJ whole genome shotgun (WGS) entry which is preliminary data.</text>
</comment>
<organism evidence="1 2">
    <name type="scientific">Apatococcus lobatus</name>
    <dbReference type="NCBI Taxonomy" id="904363"/>
    <lineage>
        <taxon>Eukaryota</taxon>
        <taxon>Viridiplantae</taxon>
        <taxon>Chlorophyta</taxon>
        <taxon>core chlorophytes</taxon>
        <taxon>Trebouxiophyceae</taxon>
        <taxon>Chlorellales</taxon>
        <taxon>Chlorellaceae</taxon>
        <taxon>Apatococcus</taxon>
    </lineage>
</organism>
<evidence type="ECO:0000313" key="1">
    <source>
        <dbReference type="EMBL" id="KAK9839012.1"/>
    </source>
</evidence>
<name>A0AAW1S096_9CHLO</name>
<proteinExistence type="predicted"/>
<dbReference type="Proteomes" id="UP001438707">
    <property type="component" value="Unassembled WGS sequence"/>
</dbReference>
<dbReference type="AlphaFoldDB" id="A0AAW1S096"/>
<evidence type="ECO:0000313" key="2">
    <source>
        <dbReference type="Proteomes" id="UP001438707"/>
    </source>
</evidence>
<reference evidence="1 2" key="1">
    <citation type="journal article" date="2024" name="Nat. Commun.">
        <title>Phylogenomics reveals the evolutionary origins of lichenization in chlorophyte algae.</title>
        <authorList>
            <person name="Puginier C."/>
            <person name="Libourel C."/>
            <person name="Otte J."/>
            <person name="Skaloud P."/>
            <person name="Haon M."/>
            <person name="Grisel S."/>
            <person name="Petersen M."/>
            <person name="Berrin J.G."/>
            <person name="Delaux P.M."/>
            <person name="Dal Grande F."/>
            <person name="Keller J."/>
        </authorList>
    </citation>
    <scope>NUCLEOTIDE SEQUENCE [LARGE SCALE GENOMIC DNA]</scope>
    <source>
        <strain evidence="1 2">SAG 2145</strain>
    </source>
</reference>
<keyword evidence="2" id="KW-1185">Reference proteome</keyword>
<dbReference type="EMBL" id="JALJOS010000005">
    <property type="protein sequence ID" value="KAK9839012.1"/>
    <property type="molecule type" value="Genomic_DNA"/>
</dbReference>
<gene>
    <name evidence="1" type="ORF">WJX74_007821</name>
</gene>